<sequence>MKMLTKCRKEKNQVYGQVLTHRAEINQLKKDNFLLHGRIAFKNQELTKCFEEKDQRIEEFEAEKQSNIGEIAKLLVENDKLKKKNAEITEQLAVFGLRNVNSNNSRVVDHDFDYQESPINYCGTEQMETDEVQNAERSIPHNKGNDPGYDSNDNRLGNDNENDGQEVIESHEPTNQPSSSGSISVRVIENYEIHSNENGQKELIIFENEEKTKCSRYAYFSKKTSLFNCKFTKCRNSAEICKNKHGKEYVKAQWPHKYGCQPSEYFKSIEEDGFEFCHGQLVIFVKESNEYDRSQYYKYYFDISRNRGQCSNCKIMKKHVQAIIWIDENGKKYVQLHASHVCQPIQS</sequence>
<evidence type="ECO:0000313" key="2">
    <source>
        <dbReference type="WBParaSite" id="ES5_v2.g21979.t1"/>
    </source>
</evidence>
<reference evidence="2" key="1">
    <citation type="submission" date="2022-11" db="UniProtKB">
        <authorList>
            <consortium name="WormBaseParasite"/>
        </authorList>
    </citation>
    <scope>IDENTIFICATION</scope>
</reference>
<dbReference type="Proteomes" id="UP000887579">
    <property type="component" value="Unplaced"/>
</dbReference>
<name>A0AC34FWY8_9BILA</name>
<dbReference type="WBParaSite" id="ES5_v2.g21979.t1">
    <property type="protein sequence ID" value="ES5_v2.g21979.t1"/>
    <property type="gene ID" value="ES5_v2.g21979"/>
</dbReference>
<accession>A0AC34FWY8</accession>
<proteinExistence type="predicted"/>
<evidence type="ECO:0000313" key="1">
    <source>
        <dbReference type="Proteomes" id="UP000887579"/>
    </source>
</evidence>
<organism evidence="1 2">
    <name type="scientific">Panagrolaimus sp. ES5</name>
    <dbReference type="NCBI Taxonomy" id="591445"/>
    <lineage>
        <taxon>Eukaryota</taxon>
        <taxon>Metazoa</taxon>
        <taxon>Ecdysozoa</taxon>
        <taxon>Nematoda</taxon>
        <taxon>Chromadorea</taxon>
        <taxon>Rhabditida</taxon>
        <taxon>Tylenchina</taxon>
        <taxon>Panagrolaimomorpha</taxon>
        <taxon>Panagrolaimoidea</taxon>
        <taxon>Panagrolaimidae</taxon>
        <taxon>Panagrolaimus</taxon>
    </lineage>
</organism>
<protein>
    <submittedName>
        <fullName evidence="2">C3H1-type domain-containing protein</fullName>
    </submittedName>
</protein>